<dbReference type="InterPro" id="IPR018490">
    <property type="entry name" value="cNMP-bd_dom_sf"/>
</dbReference>
<comment type="caution">
    <text evidence="5">The sequence shown here is derived from an EMBL/GenBank/DDBJ whole genome shotgun (WGS) entry which is preliminary data.</text>
</comment>
<feature type="domain" description="HTH crp-type" evidence="4">
    <location>
        <begin position="145"/>
        <end position="209"/>
    </location>
</feature>
<keyword evidence="6" id="KW-1185">Reference proteome</keyword>
<keyword evidence="2" id="KW-0238">DNA-binding</keyword>
<dbReference type="InterPro" id="IPR036390">
    <property type="entry name" value="WH_DNA-bd_sf"/>
</dbReference>
<name>A0ABW5NB32_9FLAO</name>
<evidence type="ECO:0000259" key="4">
    <source>
        <dbReference type="PROSITE" id="PS51063"/>
    </source>
</evidence>
<dbReference type="EMBL" id="JBHULX010000030">
    <property type="protein sequence ID" value="MFD2592051.1"/>
    <property type="molecule type" value="Genomic_DNA"/>
</dbReference>
<dbReference type="Proteomes" id="UP001597459">
    <property type="component" value="Unassembled WGS sequence"/>
</dbReference>
<dbReference type="PROSITE" id="PS51063">
    <property type="entry name" value="HTH_CRP_2"/>
    <property type="match status" value="1"/>
</dbReference>
<dbReference type="SUPFAM" id="SSF46785">
    <property type="entry name" value="Winged helix' DNA-binding domain"/>
    <property type="match status" value="1"/>
</dbReference>
<organism evidence="5 6">
    <name type="scientific">Aquimarina hainanensis</name>
    <dbReference type="NCBI Taxonomy" id="1578017"/>
    <lineage>
        <taxon>Bacteria</taxon>
        <taxon>Pseudomonadati</taxon>
        <taxon>Bacteroidota</taxon>
        <taxon>Flavobacteriia</taxon>
        <taxon>Flavobacteriales</taxon>
        <taxon>Flavobacteriaceae</taxon>
        <taxon>Aquimarina</taxon>
    </lineage>
</organism>
<dbReference type="InterPro" id="IPR014710">
    <property type="entry name" value="RmlC-like_jellyroll"/>
</dbReference>
<dbReference type="InterPro" id="IPR012318">
    <property type="entry name" value="HTH_CRP"/>
</dbReference>
<evidence type="ECO:0000256" key="3">
    <source>
        <dbReference type="ARBA" id="ARBA00023163"/>
    </source>
</evidence>
<evidence type="ECO:0000313" key="5">
    <source>
        <dbReference type="EMBL" id="MFD2592051.1"/>
    </source>
</evidence>
<protein>
    <submittedName>
        <fullName evidence="5">Crp/Fnr family transcriptional regulator</fullName>
    </submittedName>
</protein>
<sequence>MILKTITDQVKTSAVFKKFPFLFESDNIIQYYDTEFFSFKENTANYYKFLIYGSLELYLKHYEKRRFLYRLESEQLPIVSINSSLSNSSIDFFCKSLKESAILFISLDNIRRYSMESEAFRKSFIKSQEYHYSSMLTAIESYTKDGLEKRLYNYLLTKSNLYNSQELSISQHEISEELNCSREAVIRNLKKLKIKGVIENKRNVIFLKK</sequence>
<gene>
    <name evidence="5" type="ORF">ACFSTE_14525</name>
</gene>
<proteinExistence type="predicted"/>
<keyword evidence="1" id="KW-0805">Transcription regulation</keyword>
<dbReference type="SUPFAM" id="SSF51206">
    <property type="entry name" value="cAMP-binding domain-like"/>
    <property type="match status" value="1"/>
</dbReference>
<keyword evidence="3" id="KW-0804">Transcription</keyword>
<reference evidence="6" key="1">
    <citation type="journal article" date="2019" name="Int. J. Syst. Evol. Microbiol.">
        <title>The Global Catalogue of Microorganisms (GCM) 10K type strain sequencing project: providing services to taxonomists for standard genome sequencing and annotation.</title>
        <authorList>
            <consortium name="The Broad Institute Genomics Platform"/>
            <consortium name="The Broad Institute Genome Sequencing Center for Infectious Disease"/>
            <person name="Wu L."/>
            <person name="Ma J."/>
        </authorList>
    </citation>
    <scope>NUCLEOTIDE SEQUENCE [LARGE SCALE GENOMIC DNA]</scope>
    <source>
        <strain evidence="6">KCTC 42423</strain>
    </source>
</reference>
<evidence type="ECO:0000313" key="6">
    <source>
        <dbReference type="Proteomes" id="UP001597459"/>
    </source>
</evidence>
<evidence type="ECO:0000256" key="1">
    <source>
        <dbReference type="ARBA" id="ARBA00023015"/>
    </source>
</evidence>
<accession>A0ABW5NB32</accession>
<dbReference type="Gene3D" id="2.60.120.10">
    <property type="entry name" value="Jelly Rolls"/>
    <property type="match status" value="1"/>
</dbReference>
<dbReference type="RefSeq" id="WP_378253553.1">
    <property type="nucleotide sequence ID" value="NZ_JBHSJV010000001.1"/>
</dbReference>
<evidence type="ECO:0000256" key="2">
    <source>
        <dbReference type="ARBA" id="ARBA00023125"/>
    </source>
</evidence>
<dbReference type="Pfam" id="PF13545">
    <property type="entry name" value="HTH_Crp_2"/>
    <property type="match status" value="1"/>
</dbReference>